<gene>
    <name evidence="2" type="ORF">EG359_06205</name>
    <name evidence="3" type="ORF">SAMN05421768_101116</name>
</gene>
<dbReference type="AlphaFoldDB" id="A0A1N7HSU6"/>
<evidence type="ECO:0008006" key="6">
    <source>
        <dbReference type="Google" id="ProtNLM"/>
    </source>
</evidence>
<name>A0A1N7HSU6_9FLAO</name>
<organism evidence="3 4">
    <name type="scientific">Chryseobacterium joostei</name>
    <dbReference type="NCBI Taxonomy" id="112234"/>
    <lineage>
        <taxon>Bacteria</taxon>
        <taxon>Pseudomonadati</taxon>
        <taxon>Bacteroidota</taxon>
        <taxon>Flavobacteriia</taxon>
        <taxon>Flavobacteriales</taxon>
        <taxon>Weeksellaceae</taxon>
        <taxon>Chryseobacterium group</taxon>
        <taxon>Chryseobacterium</taxon>
    </lineage>
</organism>
<proteinExistence type="predicted"/>
<evidence type="ECO:0000256" key="1">
    <source>
        <dbReference type="SAM" id="Coils"/>
    </source>
</evidence>
<evidence type="ECO:0000313" key="5">
    <source>
        <dbReference type="Proteomes" id="UP000279541"/>
    </source>
</evidence>
<keyword evidence="5" id="KW-1185">Reference proteome</keyword>
<dbReference type="KEGG" id="cjt:EG359_06205"/>
<evidence type="ECO:0000313" key="4">
    <source>
        <dbReference type="Proteomes" id="UP000186106"/>
    </source>
</evidence>
<dbReference type="Gene3D" id="3.40.50.300">
    <property type="entry name" value="P-loop containing nucleotide triphosphate hydrolases"/>
    <property type="match status" value="1"/>
</dbReference>
<dbReference type="InterPro" id="IPR027417">
    <property type="entry name" value="P-loop_NTPase"/>
</dbReference>
<dbReference type="OrthoDB" id="6397230at2"/>
<evidence type="ECO:0000313" key="2">
    <source>
        <dbReference type="EMBL" id="AZA99222.1"/>
    </source>
</evidence>
<dbReference type="Proteomes" id="UP000279541">
    <property type="component" value="Chromosome"/>
</dbReference>
<feature type="coiled-coil region" evidence="1">
    <location>
        <begin position="271"/>
        <end position="378"/>
    </location>
</feature>
<sequence>MKSLDFKEFVKVIHADFHDTPVEQIEQLLNIGEAFTKDSPVSTGKRLTITSVAFQGEKISEEANDYAGDIINYSKAIDSGINIWIADNLKGKSSIFKILKYGLTGANSLKTNIKKWIKLILINFKINEKEYSIFLDCSKRSLKGILYSCHVLSIEQVENFSEQILFESSGETEYQNKIQDFFFKQFTYYSLRWTQKTSQKDKNELLEVGTSWKTYFKSIFLESSDSAIMFGDQGKKIFQMLLGLEFTYAINYFSVEKDKLVFERAKKNSLLKELESSHSEKIEQLNNQLKEIDDKLAAGSQQATSKLDLTEYYKERENLLNSLKENGEKISAAQQKIDSEKSALDAIKEKRKQHSEAKVHLDREIRKVNKQISDLEEYVEIGIYFANLDISKCPSCNHSISEHQKQNALRAKTCSVCHDDIEPEQDIDEKEIYEGKIRNLKITLSGLQIDLEKLKNREEKDDYDMHYANIIKFGQELDHLLGMTDISERLETLNEILSQQTLVNDPIDVNREELIAERAVINFQLQEKHPTLAQEENDYDLKIKVYEKAITELGTQRFKHSENVLNRLSALMLNEIHQMGMKSISEIIITANFDIKYKQDGDHIGFEEIAEGEQLRAKLALYLSLIQLDIEYNFGRHTKFLIIDSPAKEEADANYMSGLSNLLATIHERFGTKLQILVGSAERSLIDAVPNQHVTPEDQFVF</sequence>
<dbReference type="Proteomes" id="UP000186106">
    <property type="component" value="Unassembled WGS sequence"/>
</dbReference>
<dbReference type="STRING" id="112234.SAMN05421768_101116"/>
<dbReference type="EMBL" id="FTNZ01000001">
    <property type="protein sequence ID" value="SIS27912.1"/>
    <property type="molecule type" value="Genomic_DNA"/>
</dbReference>
<dbReference type="EMBL" id="CP033926">
    <property type="protein sequence ID" value="AZA99222.1"/>
    <property type="molecule type" value="Genomic_DNA"/>
</dbReference>
<evidence type="ECO:0000313" key="3">
    <source>
        <dbReference type="EMBL" id="SIS27912.1"/>
    </source>
</evidence>
<reference evidence="3 4" key="1">
    <citation type="submission" date="2017-01" db="EMBL/GenBank/DDBJ databases">
        <authorList>
            <person name="Mah S.A."/>
            <person name="Swanson W.J."/>
            <person name="Moy G.W."/>
            <person name="Vacquier V.D."/>
        </authorList>
    </citation>
    <scope>NUCLEOTIDE SEQUENCE [LARGE SCALE GENOMIC DNA]</scope>
    <source>
        <strain evidence="3 4">DSM 16927</strain>
    </source>
</reference>
<accession>A0A1N7HSU6</accession>
<reference evidence="2 5" key="2">
    <citation type="submission" date="2018-11" db="EMBL/GenBank/DDBJ databases">
        <title>Proposal to divide the Flavobacteriaceae and reorganize its genera based on Amino Acid Identity values calculated from whole genome sequences.</title>
        <authorList>
            <person name="Nicholson A.C."/>
            <person name="Gulvik C.A."/>
            <person name="Whitney A.M."/>
            <person name="Humrighouse B.W."/>
            <person name="Bell M."/>
            <person name="Holmes B."/>
            <person name="Steigerwalt A.G."/>
            <person name="Villarma A."/>
            <person name="Sheth M."/>
            <person name="Batra D."/>
            <person name="Pryor J."/>
            <person name="Bernardet J.-F."/>
            <person name="Hugo C."/>
            <person name="Kampfer P."/>
            <person name="Newman J."/>
            <person name="McQuiston J.R."/>
        </authorList>
    </citation>
    <scope>NUCLEOTIDE SEQUENCE [LARGE SCALE GENOMIC DNA]</scope>
    <source>
        <strain evidence="2 5">DSM 16927</strain>
    </source>
</reference>
<dbReference type="RefSeq" id="WP_076350956.1">
    <property type="nucleotide sequence ID" value="NZ_CP033926.1"/>
</dbReference>
<protein>
    <recommendedName>
        <fullName evidence="6">Rad50/SbcC-type AAA domain-containing protein</fullName>
    </recommendedName>
</protein>
<keyword evidence="1" id="KW-0175">Coiled coil</keyword>